<dbReference type="PANTHER" id="PTHR23159">
    <property type="entry name" value="CENTROSOMAL PROTEIN 2"/>
    <property type="match status" value="1"/>
</dbReference>
<feature type="coiled-coil region" evidence="1">
    <location>
        <begin position="249"/>
        <end position="317"/>
    </location>
</feature>
<dbReference type="RefSeq" id="XP_068355000.1">
    <property type="nucleotide sequence ID" value="XM_068507793.1"/>
</dbReference>
<dbReference type="EMBL" id="MLAK01000892">
    <property type="protein sequence ID" value="OHT01864.1"/>
    <property type="molecule type" value="Genomic_DNA"/>
</dbReference>
<keyword evidence="1" id="KW-0175">Coiled coil</keyword>
<dbReference type="VEuPathDB" id="TrichDB:TRFO_31205"/>
<dbReference type="AlphaFoldDB" id="A0A1J4JTT5"/>
<protein>
    <submittedName>
        <fullName evidence="3">Uncharacterized protein</fullName>
    </submittedName>
</protein>
<keyword evidence="4" id="KW-1185">Reference proteome</keyword>
<dbReference type="OrthoDB" id="2436455at2759"/>
<accession>A0A1J4JTT5</accession>
<proteinExistence type="predicted"/>
<dbReference type="GeneID" id="94842497"/>
<reference evidence="3" key="1">
    <citation type="submission" date="2016-10" db="EMBL/GenBank/DDBJ databases">
        <authorList>
            <person name="Benchimol M."/>
            <person name="Almeida L.G."/>
            <person name="Vasconcelos A.T."/>
            <person name="Perreira-Neves A."/>
            <person name="Rosa I.A."/>
            <person name="Tasca T."/>
            <person name="Bogo M.R."/>
            <person name="de Souza W."/>
        </authorList>
    </citation>
    <scope>NUCLEOTIDE SEQUENCE [LARGE SCALE GENOMIC DNA]</scope>
    <source>
        <strain evidence="3">K</strain>
    </source>
</reference>
<dbReference type="PANTHER" id="PTHR23159:SF60">
    <property type="entry name" value="SPINDLE ASSEMBLY ABNORMAL PROTEIN 4"/>
    <property type="match status" value="1"/>
</dbReference>
<evidence type="ECO:0000313" key="4">
    <source>
        <dbReference type="Proteomes" id="UP000179807"/>
    </source>
</evidence>
<feature type="coiled-coil region" evidence="1">
    <location>
        <begin position="799"/>
        <end position="920"/>
    </location>
</feature>
<organism evidence="3 4">
    <name type="scientific">Tritrichomonas foetus</name>
    <dbReference type="NCBI Taxonomy" id="1144522"/>
    <lineage>
        <taxon>Eukaryota</taxon>
        <taxon>Metamonada</taxon>
        <taxon>Parabasalia</taxon>
        <taxon>Tritrichomonadida</taxon>
        <taxon>Tritrichomonadidae</taxon>
        <taxon>Tritrichomonas</taxon>
    </lineage>
</organism>
<evidence type="ECO:0000313" key="3">
    <source>
        <dbReference type="EMBL" id="OHT01864.1"/>
    </source>
</evidence>
<feature type="coiled-coil region" evidence="1">
    <location>
        <begin position="361"/>
        <end position="505"/>
    </location>
</feature>
<dbReference type="Gene3D" id="1.10.287.1490">
    <property type="match status" value="1"/>
</dbReference>
<gene>
    <name evidence="3" type="ORF">TRFO_31205</name>
</gene>
<feature type="region of interest" description="Disordered" evidence="2">
    <location>
        <begin position="571"/>
        <end position="606"/>
    </location>
</feature>
<feature type="coiled-coil region" evidence="1">
    <location>
        <begin position="623"/>
        <end position="737"/>
    </location>
</feature>
<sequence length="963" mass="111588">MDSQRLQQLIEDVSTFKANNKPYPFERLSSELQQIHDHLEALDQQVKTNSIDDDFIHQIKCLKYEVKRLKKRPIPSSSDPANDQDIIHDIKCLKFEVKKLKERSNDTQEQPTNPQGTFNKDVIDQMKKDIGKIKKEQTAQDQLIEQLKNSDHNTRKALHSIKCLKYEVKKLKETKPTNENISVEIPANLKEEFENMKSKIKKHKKDIRCLKYEVKKLRQGASLDEVPDIQERSIQLAPTELPTDIQDTIKEIYDKLADHDNKLDTANQNIDELNRKHDNYVTKPIYESNIEEINNTLKNHEERIQKLEDLNLSETLAKLQDDLNNKASSDEHNKLSRRVSRLSKDFKNKLQQAEIKTQEPIEEEEQEEKEIDQLHKELAELQKSVAKAIGENNEKLATLDDLEKLREDHNKLAEDHDKLTENHAKLTQNYNKLTEDHNKLAEEFANHKADKTFVELISQLDEQVNSLLNDQEQLRKEVDALKLTSSEHSDDISKLKETVAELEKNYAESGQGLQKVVRTLVEDVASLVAQNREDKEALPEQFAELKQEIADKINKLEEDSKDTMTQLNESINREREHHEDTKNALKELRQKDKELDKSGKENTKDVKKIKKRLEHLQDDDSVPKAAQNDIDELRREINKLRKANQSLKCLKYEVKLLKANNSKIEALNQAIKCIKHEVKLLKLKEPETIAPVSTEPQTSSSEVKSLKKQVNKNKDDIKKLKERIDELKDAVPAEVQERAAPIIEPVDSEQLEQINNKILKDLKCIKYEIKLLKSRPVPEVVPSEPVEHAPPSNFDGGFVEKLINDVKCLKFEVKRMKHEPREPSQPIQQQPDDDLAKKVDKLEKKIKKLEKNEPATQPVDESKNDEILNKIEKLEKKVKKLEKAEPVTLREVTTDQPIHDKKLLNDLKCLKYEVKKLKRKISETPLATNEPTNDFSQVFVDLPQMAAVQLVFRAPNMDQTQLE</sequence>
<evidence type="ECO:0000256" key="2">
    <source>
        <dbReference type="SAM" id="MobiDB-lite"/>
    </source>
</evidence>
<name>A0A1J4JTT5_9EUKA</name>
<comment type="caution">
    <text evidence="3">The sequence shown here is derived from an EMBL/GenBank/DDBJ whole genome shotgun (WGS) entry which is preliminary data.</text>
</comment>
<evidence type="ECO:0000256" key="1">
    <source>
        <dbReference type="SAM" id="Coils"/>
    </source>
</evidence>
<dbReference type="Proteomes" id="UP000179807">
    <property type="component" value="Unassembled WGS sequence"/>
</dbReference>